<dbReference type="VEuPathDB" id="VectorBase:ASTE010574"/>
<protein>
    <submittedName>
        <fullName evidence="9">Uncharacterized protein</fullName>
    </submittedName>
</protein>
<sequence>MVWEFGWAYGVGWGAAIFLFGAVVLLLCDKESEEIYYKERKIVHDASLRD</sequence>
<evidence type="ECO:0000256" key="5">
    <source>
        <dbReference type="ARBA" id="ARBA00022949"/>
    </source>
</evidence>
<dbReference type="GO" id="GO:0005911">
    <property type="term" value="C:cell-cell junction"/>
    <property type="evidence" value="ECO:0007669"/>
    <property type="project" value="TreeGrafter"/>
</dbReference>
<evidence type="ECO:0000256" key="1">
    <source>
        <dbReference type="ARBA" id="ARBA00004141"/>
    </source>
</evidence>
<comment type="similarity">
    <text evidence="3">Belongs to the TMEM47 family.</text>
</comment>
<dbReference type="STRING" id="30069.A0A182YT23"/>
<proteinExistence type="inferred from homology"/>
<feature type="transmembrane region" description="Helical" evidence="8">
    <location>
        <begin position="6"/>
        <end position="28"/>
    </location>
</feature>
<evidence type="ECO:0000256" key="2">
    <source>
        <dbReference type="ARBA" id="ARBA00004282"/>
    </source>
</evidence>
<accession>A0A182YT23</accession>
<evidence type="ECO:0000256" key="4">
    <source>
        <dbReference type="ARBA" id="ARBA00022692"/>
    </source>
</evidence>
<name>A0A182YT23_ANOST</name>
<keyword evidence="10" id="KW-1185">Reference proteome</keyword>
<evidence type="ECO:0000256" key="7">
    <source>
        <dbReference type="ARBA" id="ARBA00023136"/>
    </source>
</evidence>
<dbReference type="PANTHER" id="PTHR14399:SF5">
    <property type="entry name" value="CELL JUNCTION PROTEIN VAB-9"/>
    <property type="match status" value="1"/>
</dbReference>
<reference evidence="10" key="1">
    <citation type="journal article" date="2014" name="Genome Biol.">
        <title>Genome analysis of a major urban malaria vector mosquito, Anopheles stephensi.</title>
        <authorList>
            <person name="Jiang X."/>
            <person name="Peery A."/>
            <person name="Hall A.B."/>
            <person name="Sharma A."/>
            <person name="Chen X.G."/>
            <person name="Waterhouse R.M."/>
            <person name="Komissarov A."/>
            <person name="Riehle M.M."/>
            <person name="Shouche Y."/>
            <person name="Sharakhova M.V."/>
            <person name="Lawson D."/>
            <person name="Pakpour N."/>
            <person name="Arensburger P."/>
            <person name="Davidson V.L."/>
            <person name="Eiglmeier K."/>
            <person name="Emrich S."/>
            <person name="George P."/>
            <person name="Kennedy R.C."/>
            <person name="Mane S.P."/>
            <person name="Maslen G."/>
            <person name="Oringanje C."/>
            <person name="Qi Y."/>
            <person name="Settlage R."/>
            <person name="Tojo M."/>
            <person name="Tubio J.M."/>
            <person name="Unger M.F."/>
            <person name="Wang B."/>
            <person name="Vernick K.D."/>
            <person name="Ribeiro J.M."/>
            <person name="James A.A."/>
            <person name="Michel K."/>
            <person name="Riehle M.A."/>
            <person name="Luckhart S."/>
            <person name="Sharakhov I.V."/>
            <person name="Tu Z."/>
        </authorList>
    </citation>
    <scope>NUCLEOTIDE SEQUENCE [LARGE SCALE GENOMIC DNA]</scope>
    <source>
        <strain evidence="10">Indian</strain>
    </source>
</reference>
<evidence type="ECO:0000313" key="10">
    <source>
        <dbReference type="Proteomes" id="UP000076408"/>
    </source>
</evidence>
<evidence type="ECO:0000313" key="9">
    <source>
        <dbReference type="EnsemblMetazoa" id="ASTEI11609-PA"/>
    </source>
</evidence>
<dbReference type="EnsemblMetazoa" id="ASTEI11609-RA">
    <property type="protein sequence ID" value="ASTEI11609-PA"/>
    <property type="gene ID" value="ASTEI11609"/>
</dbReference>
<dbReference type="Gene3D" id="1.20.140.150">
    <property type="match status" value="1"/>
</dbReference>
<comment type="subcellular location">
    <subcellularLocation>
        <location evidence="2">Cell junction</location>
    </subcellularLocation>
    <subcellularLocation>
        <location evidence="1">Membrane</location>
        <topology evidence="1">Multi-pass membrane protein</topology>
    </subcellularLocation>
</comment>
<dbReference type="VEuPathDB" id="VectorBase:ASTEI11609"/>
<keyword evidence="4 8" id="KW-0812">Transmembrane</keyword>
<evidence type="ECO:0000256" key="3">
    <source>
        <dbReference type="ARBA" id="ARBA00008691"/>
    </source>
</evidence>
<keyword evidence="6 8" id="KW-1133">Transmembrane helix</keyword>
<dbReference type="Proteomes" id="UP000076408">
    <property type="component" value="Unassembled WGS sequence"/>
</dbReference>
<reference evidence="9" key="2">
    <citation type="submission" date="2020-05" db="UniProtKB">
        <authorList>
            <consortium name="EnsemblMetazoa"/>
        </authorList>
    </citation>
    <scope>IDENTIFICATION</scope>
    <source>
        <strain evidence="9">Indian</strain>
    </source>
</reference>
<evidence type="ECO:0000256" key="6">
    <source>
        <dbReference type="ARBA" id="ARBA00022989"/>
    </source>
</evidence>
<dbReference type="PANTHER" id="PTHR14399">
    <property type="entry name" value="P53-INDUCED PROTEIN RELATED"/>
    <property type="match status" value="1"/>
</dbReference>
<evidence type="ECO:0000256" key="8">
    <source>
        <dbReference type="SAM" id="Phobius"/>
    </source>
</evidence>
<dbReference type="OMA" id="REWEVDW"/>
<dbReference type="GO" id="GO:0098609">
    <property type="term" value="P:cell-cell adhesion"/>
    <property type="evidence" value="ECO:0007669"/>
    <property type="project" value="TreeGrafter"/>
</dbReference>
<dbReference type="InterPro" id="IPR015664">
    <property type="entry name" value="P53_induced"/>
</dbReference>
<dbReference type="VEuPathDB" id="VectorBase:ASTEI20_041853"/>
<keyword evidence="5" id="KW-0965">Cell junction</keyword>
<organism evidence="9 10">
    <name type="scientific">Anopheles stephensi</name>
    <name type="common">Indo-Pakistan malaria mosquito</name>
    <dbReference type="NCBI Taxonomy" id="30069"/>
    <lineage>
        <taxon>Eukaryota</taxon>
        <taxon>Metazoa</taxon>
        <taxon>Ecdysozoa</taxon>
        <taxon>Arthropoda</taxon>
        <taxon>Hexapoda</taxon>
        <taxon>Insecta</taxon>
        <taxon>Pterygota</taxon>
        <taxon>Neoptera</taxon>
        <taxon>Endopterygota</taxon>
        <taxon>Diptera</taxon>
        <taxon>Nematocera</taxon>
        <taxon>Culicoidea</taxon>
        <taxon>Culicidae</taxon>
        <taxon>Anophelinae</taxon>
        <taxon>Anopheles</taxon>
    </lineage>
</organism>
<keyword evidence="7 8" id="KW-0472">Membrane</keyword>
<dbReference type="GO" id="GO:0016020">
    <property type="term" value="C:membrane"/>
    <property type="evidence" value="ECO:0007669"/>
    <property type="project" value="UniProtKB-SubCell"/>
</dbReference>
<dbReference type="AlphaFoldDB" id="A0A182YT23"/>